<organism evidence="2">
    <name type="scientific">Nothobranchius kuhntae</name>
    <name type="common">Beira killifish</name>
    <dbReference type="NCBI Taxonomy" id="321403"/>
    <lineage>
        <taxon>Eukaryota</taxon>
        <taxon>Metazoa</taxon>
        <taxon>Chordata</taxon>
        <taxon>Craniata</taxon>
        <taxon>Vertebrata</taxon>
        <taxon>Euteleostomi</taxon>
        <taxon>Actinopterygii</taxon>
        <taxon>Neopterygii</taxon>
        <taxon>Teleostei</taxon>
        <taxon>Neoteleostei</taxon>
        <taxon>Acanthomorphata</taxon>
        <taxon>Ovalentaria</taxon>
        <taxon>Atherinomorphae</taxon>
        <taxon>Cyprinodontiformes</taxon>
        <taxon>Nothobranchiidae</taxon>
        <taxon>Nothobranchius</taxon>
    </lineage>
</organism>
<protein>
    <submittedName>
        <fullName evidence="2">Uncharacterized protein</fullName>
    </submittedName>
</protein>
<feature type="region of interest" description="Disordered" evidence="1">
    <location>
        <begin position="479"/>
        <end position="536"/>
    </location>
</feature>
<feature type="compositionally biased region" description="Basic and acidic residues" evidence="1">
    <location>
        <begin position="139"/>
        <end position="153"/>
    </location>
</feature>
<feature type="compositionally biased region" description="Acidic residues" evidence="1">
    <location>
        <begin position="223"/>
        <end position="236"/>
    </location>
</feature>
<feature type="region of interest" description="Disordered" evidence="1">
    <location>
        <begin position="139"/>
        <end position="169"/>
    </location>
</feature>
<feature type="region of interest" description="Disordered" evidence="1">
    <location>
        <begin position="399"/>
        <end position="429"/>
    </location>
</feature>
<evidence type="ECO:0000313" key="2">
    <source>
        <dbReference type="EMBL" id="SBR24709.1"/>
    </source>
</evidence>
<feature type="compositionally biased region" description="Low complexity" evidence="1">
    <location>
        <begin position="154"/>
        <end position="166"/>
    </location>
</feature>
<feature type="compositionally biased region" description="Acidic residues" evidence="1">
    <location>
        <begin position="483"/>
        <end position="496"/>
    </location>
</feature>
<feature type="region of interest" description="Disordered" evidence="1">
    <location>
        <begin position="1"/>
        <end position="30"/>
    </location>
</feature>
<reference evidence="2" key="1">
    <citation type="submission" date="2016-05" db="EMBL/GenBank/DDBJ databases">
        <authorList>
            <person name="Lavstsen T."/>
            <person name="Jespersen J.S."/>
        </authorList>
    </citation>
    <scope>NUCLEOTIDE SEQUENCE</scope>
    <source>
        <tissue evidence="2">Brain</tissue>
    </source>
</reference>
<feature type="region of interest" description="Disordered" evidence="1">
    <location>
        <begin position="219"/>
        <end position="271"/>
    </location>
</feature>
<dbReference type="AlphaFoldDB" id="A0A1A8JZA9"/>
<accession>A0A1A8JZA9</accession>
<reference evidence="2" key="2">
    <citation type="submission" date="2016-06" db="EMBL/GenBank/DDBJ databases">
        <title>The genome of a short-lived fish provides insights into sex chromosome evolution and the genetic control of aging.</title>
        <authorList>
            <person name="Reichwald K."/>
            <person name="Felder M."/>
            <person name="Petzold A."/>
            <person name="Koch P."/>
            <person name="Groth M."/>
            <person name="Platzer M."/>
        </authorList>
    </citation>
    <scope>NUCLEOTIDE SEQUENCE</scope>
    <source>
        <tissue evidence="2">Brain</tissue>
    </source>
</reference>
<evidence type="ECO:0000256" key="1">
    <source>
        <dbReference type="SAM" id="MobiDB-lite"/>
    </source>
</evidence>
<feature type="compositionally biased region" description="Low complexity" evidence="1">
    <location>
        <begin position="414"/>
        <end position="426"/>
    </location>
</feature>
<proteinExistence type="predicted"/>
<name>A0A1A8JZA9_NOTKU</name>
<gene>
    <name evidence="2" type="primary">Nfu_g_1_012694</name>
</gene>
<feature type="compositionally biased region" description="Basic and acidic residues" evidence="1">
    <location>
        <begin position="399"/>
        <end position="413"/>
    </location>
</feature>
<dbReference type="EMBL" id="HAEE01004689">
    <property type="protein sequence ID" value="SBR24709.1"/>
    <property type="molecule type" value="Transcribed_RNA"/>
</dbReference>
<sequence length="536" mass="60024">MKDPDYIIPSRLDSPRVPSVGNRPDGPGTSALQKHVVLRVRLLEDSETEVLSDTVFTTTPVQDLKCPCGLQESDFLDHLRSSFPQLANGEPFDIFKTNRNRKLLPLRVKALTPEEIYSTVESTGYSTLYIRLKAGKDKTRHNKEEFTGPHRTTDPPSSDPVTTDGTGLRSRLSVRKKVYRRRNIKKLKHLDFRMLLPEDSNMEVLSTLELVPDQRSHEVVAAGEEEEQPDEEEAAESLDLPPVTTKEEEEEGKPPPGNHGPFQVDLKDPGTTMLSGVPSVGNRPDGPGTSALQKHVVLRVRLLEDSETEVLSDTVFTTTPVQDLKCPCGLQESDFLDHLRSSFPQLANGEPFDIFKTNRNRKLLPLRVKALTPEEIYSTVESTGYSTLYIRLKAGKDKTRHNKEEFTGPHRTTDPPSSDPVTTDGTGLRSRLSVRKKVYRRRNIKKLKHLDFRMLLPEDSNMEVLSTLELVPDQRSHEVVAAGEEEEQPDEEEAAESLDLPPVTTKEEEEEGKPPPGNHGPFQVDLKDPGTTMLSG</sequence>